<comment type="caution">
    <text evidence="2">The sequence shown here is derived from an EMBL/GenBank/DDBJ whole genome shotgun (WGS) entry which is preliminary data.</text>
</comment>
<organism evidence="2 3">
    <name type="scientific">Bosea eneae</name>
    <dbReference type="NCBI Taxonomy" id="151454"/>
    <lineage>
        <taxon>Bacteria</taxon>
        <taxon>Pseudomonadati</taxon>
        <taxon>Pseudomonadota</taxon>
        <taxon>Alphaproteobacteria</taxon>
        <taxon>Hyphomicrobiales</taxon>
        <taxon>Boseaceae</taxon>
        <taxon>Bosea</taxon>
    </lineage>
</organism>
<keyword evidence="1" id="KW-1133">Transmembrane helix</keyword>
<evidence type="ECO:0000256" key="1">
    <source>
        <dbReference type="SAM" id="Phobius"/>
    </source>
</evidence>
<keyword evidence="1" id="KW-0812">Transmembrane</keyword>
<reference evidence="3" key="1">
    <citation type="journal article" date="2019" name="Int. J. Syst. Evol. Microbiol.">
        <title>The Global Catalogue of Microorganisms (GCM) 10K type strain sequencing project: providing services to taxonomists for standard genome sequencing and annotation.</title>
        <authorList>
            <consortium name="The Broad Institute Genomics Platform"/>
            <consortium name="The Broad Institute Genome Sequencing Center for Infectious Disease"/>
            <person name="Wu L."/>
            <person name="Ma J."/>
        </authorList>
    </citation>
    <scope>NUCLEOTIDE SEQUENCE [LARGE SCALE GENOMIC DNA]</scope>
    <source>
        <strain evidence="3">NCAIM B.01391</strain>
    </source>
</reference>
<name>A0ABW0IR66_9HYPH</name>
<accession>A0ABW0IR66</accession>
<dbReference type="EMBL" id="JBHSLW010000010">
    <property type="protein sequence ID" value="MFC5419734.1"/>
    <property type="molecule type" value="Genomic_DNA"/>
</dbReference>
<feature type="transmembrane region" description="Helical" evidence="1">
    <location>
        <begin position="13"/>
        <end position="32"/>
    </location>
</feature>
<proteinExistence type="predicted"/>
<keyword evidence="3" id="KW-1185">Reference proteome</keyword>
<gene>
    <name evidence="2" type="ORF">ACFPOB_09175</name>
</gene>
<protein>
    <submittedName>
        <fullName evidence="2">Uncharacterized protein</fullName>
    </submittedName>
</protein>
<evidence type="ECO:0000313" key="3">
    <source>
        <dbReference type="Proteomes" id="UP001596053"/>
    </source>
</evidence>
<keyword evidence="1" id="KW-0472">Membrane</keyword>
<sequence>MKGGHLMPQDWSFVVWIVVLAIPVGLMLATFWSRSRRPGAARLDGPREDDPREPL</sequence>
<dbReference type="RefSeq" id="WP_377797665.1">
    <property type="nucleotide sequence ID" value="NZ_JBHSLW010000010.1"/>
</dbReference>
<dbReference type="Proteomes" id="UP001596053">
    <property type="component" value="Unassembled WGS sequence"/>
</dbReference>
<evidence type="ECO:0000313" key="2">
    <source>
        <dbReference type="EMBL" id="MFC5419734.1"/>
    </source>
</evidence>